<organism evidence="3 4">
    <name type="scientific">Sphingomonas sediminicola</name>
    <dbReference type="NCBI Taxonomy" id="386874"/>
    <lineage>
        <taxon>Bacteria</taxon>
        <taxon>Pseudomonadati</taxon>
        <taxon>Pseudomonadota</taxon>
        <taxon>Alphaproteobacteria</taxon>
        <taxon>Sphingomonadales</taxon>
        <taxon>Sphingomonadaceae</taxon>
        <taxon>Sphingomonas</taxon>
    </lineage>
</organism>
<protein>
    <submittedName>
        <fullName evidence="3">Gfo/Idh/MocA family oxidoreductase</fullName>
    </submittedName>
</protein>
<dbReference type="PANTHER" id="PTHR43818:SF11">
    <property type="entry name" value="BCDNA.GH03377"/>
    <property type="match status" value="1"/>
</dbReference>
<dbReference type="InterPro" id="IPR000683">
    <property type="entry name" value="Gfo/Idh/MocA-like_OxRdtase_N"/>
</dbReference>
<dbReference type="EMBL" id="CP060782">
    <property type="protein sequence ID" value="QNP46485.1"/>
    <property type="molecule type" value="Genomic_DNA"/>
</dbReference>
<dbReference type="Pfam" id="PF01408">
    <property type="entry name" value="GFO_IDH_MocA"/>
    <property type="match status" value="1"/>
</dbReference>
<evidence type="ECO:0000259" key="2">
    <source>
        <dbReference type="Pfam" id="PF01408"/>
    </source>
</evidence>
<sequence length="320" mass="34242">MGRYHARAAAAAGAAIVAIVDRDAQAASSLASQFRSARPFADFRKSVRASEADVVHICTPAGTHVELAQLAADARLHALIEKPLAATAEDTRLVLDNFASAGRFACPTHQYAFQRSVCSAIESFPRLGPVRHIAFDICSAGADRGGMDLDELVGEILPHPLAMIQTLLPTSDVGALEWSCFRTGPGEWQMFAQSGDVALTIAMSMSGRPTRFRTTVTADRGTVELDNFHDYAVLLPGNVSRAQKMAAPFIRDGLGLFAAGRNLVLRAIRSELAYPGLTNLVDVFYRAVREPRTVAPPITAEQAIAVATARDRLIELSGSG</sequence>
<keyword evidence="1" id="KW-0560">Oxidoreductase</keyword>
<dbReference type="Gene3D" id="3.30.360.10">
    <property type="entry name" value="Dihydrodipicolinate Reductase, domain 2"/>
    <property type="match status" value="1"/>
</dbReference>
<name>A0ABX6TBW0_9SPHN</name>
<gene>
    <name evidence="3" type="ORF">H9L14_04830</name>
</gene>
<accession>A0ABX6TBW0</accession>
<evidence type="ECO:0000256" key="1">
    <source>
        <dbReference type="ARBA" id="ARBA00023002"/>
    </source>
</evidence>
<dbReference type="InterPro" id="IPR050463">
    <property type="entry name" value="Gfo/Idh/MocA_oxidrdct_glycsds"/>
</dbReference>
<dbReference type="InterPro" id="IPR036291">
    <property type="entry name" value="NAD(P)-bd_dom_sf"/>
</dbReference>
<reference evidence="3 4" key="1">
    <citation type="submission" date="2020-08" db="EMBL/GenBank/DDBJ databases">
        <title>Genome sequence of Sphingomonas sediminicola KACC 15039T.</title>
        <authorList>
            <person name="Hyun D.-W."/>
            <person name="Bae J.-W."/>
        </authorList>
    </citation>
    <scope>NUCLEOTIDE SEQUENCE [LARGE SCALE GENOMIC DNA]</scope>
    <source>
        <strain evidence="3 4">KACC 15039</strain>
    </source>
</reference>
<evidence type="ECO:0000313" key="4">
    <source>
        <dbReference type="Proteomes" id="UP000516105"/>
    </source>
</evidence>
<evidence type="ECO:0000313" key="3">
    <source>
        <dbReference type="EMBL" id="QNP46485.1"/>
    </source>
</evidence>
<feature type="domain" description="Gfo/Idh/MocA-like oxidoreductase N-terminal" evidence="2">
    <location>
        <begin position="2"/>
        <end position="103"/>
    </location>
</feature>
<proteinExistence type="predicted"/>
<dbReference type="PANTHER" id="PTHR43818">
    <property type="entry name" value="BCDNA.GH03377"/>
    <property type="match status" value="1"/>
</dbReference>
<dbReference type="Proteomes" id="UP000516105">
    <property type="component" value="Chromosome"/>
</dbReference>
<keyword evidence="4" id="KW-1185">Reference proteome</keyword>
<dbReference type="Gene3D" id="3.40.50.720">
    <property type="entry name" value="NAD(P)-binding Rossmann-like Domain"/>
    <property type="match status" value="1"/>
</dbReference>
<dbReference type="SUPFAM" id="SSF51735">
    <property type="entry name" value="NAD(P)-binding Rossmann-fold domains"/>
    <property type="match status" value="1"/>
</dbReference>